<dbReference type="EMBL" id="SOAN01000002">
    <property type="protein sequence ID" value="TDS86999.1"/>
    <property type="molecule type" value="Genomic_DNA"/>
</dbReference>
<organism evidence="1 2">
    <name type="scientific">Nesterenkonia aurantiaca</name>
    <dbReference type="NCBI Taxonomy" id="1436010"/>
    <lineage>
        <taxon>Bacteria</taxon>
        <taxon>Bacillati</taxon>
        <taxon>Actinomycetota</taxon>
        <taxon>Actinomycetes</taxon>
        <taxon>Micrococcales</taxon>
        <taxon>Micrococcaceae</taxon>
        <taxon>Nesterenkonia</taxon>
    </lineage>
</organism>
<dbReference type="SUPFAM" id="SSF52540">
    <property type="entry name" value="P-loop containing nucleoside triphosphate hydrolases"/>
    <property type="match status" value="1"/>
</dbReference>
<keyword evidence="2" id="KW-1185">Reference proteome</keyword>
<dbReference type="Proteomes" id="UP000294506">
    <property type="component" value="Unassembled WGS sequence"/>
</dbReference>
<gene>
    <name evidence="1" type="ORF">EV640_102294</name>
</gene>
<evidence type="ECO:0000313" key="1">
    <source>
        <dbReference type="EMBL" id="TDS86999.1"/>
    </source>
</evidence>
<accession>A0A4R7G6D6</accession>
<evidence type="ECO:0000313" key="2">
    <source>
        <dbReference type="Proteomes" id="UP000294506"/>
    </source>
</evidence>
<comment type="caution">
    <text evidence="1">The sequence shown here is derived from an EMBL/GenBank/DDBJ whole genome shotgun (WGS) entry which is preliminary data.</text>
</comment>
<proteinExistence type="predicted"/>
<dbReference type="AlphaFoldDB" id="A0A4R7G6D6"/>
<dbReference type="Gene3D" id="3.40.50.300">
    <property type="entry name" value="P-loop containing nucleotide triphosphate hydrolases"/>
    <property type="match status" value="1"/>
</dbReference>
<name>A0A4R7G6D6_9MICC</name>
<dbReference type="InterPro" id="IPR027417">
    <property type="entry name" value="P-loop_NTPase"/>
</dbReference>
<sequence>MDVAPRLLLITEDRALRDDVALIAATVGAALESRPRWEAVVPREWAVLMCGTDRLPPRSWLGRGTLLLGITGEAQSQSQSQSQCEEQQLWKLAAEQPGLQPVPLPAGEAWLARHLGARVLDRNPGRVLAVAGVFGGVGASTVAYLLAAEQAVRGASVLLVDADPAPGAGLAGLLGAEEGRSGDRNRRVRSLRRGGGEAGLGEALGWAELAALEGELASPQLAAALPIHDGFHVLSGAPGVEVRRRMLEPVVRSARRVFDTVVVDVGRDSDAVSLVREHLDQLLLVTPCTARGAATARQLGESETGVPLRLVANGASHAGWSPQELAVATDLPLAGDIPEQRWLRREDALDAAYELLRSRRGAAFIGALLEVLDLEEQVRHE</sequence>
<reference evidence="1 2" key="1">
    <citation type="submission" date="2019-03" db="EMBL/GenBank/DDBJ databases">
        <title>Genomic Encyclopedia of Type Strains, Phase III (KMG-III): the genomes of soil and plant-associated and newly described type strains.</title>
        <authorList>
            <person name="Whitman W."/>
        </authorList>
    </citation>
    <scope>NUCLEOTIDE SEQUENCE [LARGE SCALE GENOMIC DNA]</scope>
    <source>
        <strain evidence="1 2">DSM 27373</strain>
    </source>
</reference>
<dbReference type="RefSeq" id="WP_133725903.1">
    <property type="nucleotide sequence ID" value="NZ_SOAN01000002.1"/>
</dbReference>
<protein>
    <submittedName>
        <fullName evidence="1">CO dehydrogenase nickel-insertion accessory protein CooC1</fullName>
    </submittedName>
</protein>